<gene>
    <name evidence="1" type="ORF">I543_1073</name>
</gene>
<dbReference type="EMBL" id="JAOF01000001">
    <property type="protein sequence ID" value="EUA45067.1"/>
    <property type="molecule type" value="Genomic_DNA"/>
</dbReference>
<name>A0A829PY04_9MYCO</name>
<evidence type="ECO:0000313" key="1">
    <source>
        <dbReference type="EMBL" id="EUA45067.1"/>
    </source>
</evidence>
<dbReference type="AlphaFoldDB" id="A0A829PY04"/>
<comment type="caution">
    <text evidence="1">The sequence shown here is derived from an EMBL/GenBank/DDBJ whole genome shotgun (WGS) entry which is preliminary data.</text>
</comment>
<accession>A0A829PY04</accession>
<organism evidence="1 2">
    <name type="scientific">Mycobacteroides abscessus 21</name>
    <dbReference type="NCBI Taxonomy" id="1299324"/>
    <lineage>
        <taxon>Bacteria</taxon>
        <taxon>Bacillati</taxon>
        <taxon>Actinomycetota</taxon>
        <taxon>Actinomycetes</taxon>
        <taxon>Mycobacteriales</taxon>
        <taxon>Mycobacteriaceae</taxon>
        <taxon>Mycobacteroides</taxon>
        <taxon>Mycobacteroides abscessus</taxon>
    </lineage>
</organism>
<reference evidence="1 2" key="1">
    <citation type="submission" date="2013-12" db="EMBL/GenBank/DDBJ databases">
        <authorList>
            <person name="Madinger N."/>
            <person name="Lenaerts A."/>
            <person name="Ordway D."/>
            <person name="DeGroote M.A."/>
            <person name="Parker T."/>
            <person name="Sizemore C."/>
            <person name="Tallon L.J."/>
            <person name="Sadzewicz L.K."/>
            <person name="Sengamalay N."/>
            <person name="Fraser C.M."/>
            <person name="Hine E."/>
            <person name="Shefchek K.A."/>
            <person name="Das S.P."/>
            <person name="Tettelin H."/>
        </authorList>
    </citation>
    <scope>NUCLEOTIDE SEQUENCE [LARGE SCALE GENOMIC DNA]</scope>
    <source>
        <strain evidence="1 2">21</strain>
    </source>
</reference>
<sequence>MALCVSPSPKRAGADPAGFPDLDRFVAVAADDYFVTYIRGRRLVAFSTPYSLMCDFDAPVDLTAPPTPRLHCAGDLPGMTDGHFASHHSPPACTAGTADIAPSGGYEFMPYDWKCGDINFRLDDFPYWSGQLLDRGEKLSYGNITCAVGDDNLVACLDRSGGDHGFVIRPSGSRAF</sequence>
<proteinExistence type="predicted"/>
<evidence type="ECO:0000313" key="2">
    <source>
        <dbReference type="Proteomes" id="UP000020103"/>
    </source>
</evidence>
<dbReference type="Proteomes" id="UP000020103">
    <property type="component" value="Unassembled WGS sequence"/>
</dbReference>
<evidence type="ECO:0008006" key="3">
    <source>
        <dbReference type="Google" id="ProtNLM"/>
    </source>
</evidence>
<protein>
    <recommendedName>
        <fullName evidence="3">Lipoprotein LppI</fullName>
    </recommendedName>
</protein>